<keyword evidence="10" id="KW-1185">Reference proteome</keyword>
<evidence type="ECO:0000313" key="9">
    <source>
        <dbReference type="EMBL" id="TWI20767.1"/>
    </source>
</evidence>
<comment type="similarity">
    <text evidence="2">Belongs to the binding-protein-dependent transport system permease family. FecCD subfamily.</text>
</comment>
<gene>
    <name evidence="9" type="ORF">IQ26_06932</name>
</gene>
<evidence type="ECO:0000313" key="10">
    <source>
        <dbReference type="Proteomes" id="UP000317122"/>
    </source>
</evidence>
<feature type="transmembrane region" description="Helical" evidence="8">
    <location>
        <begin position="262"/>
        <end position="285"/>
    </location>
</feature>
<comment type="subcellular location">
    <subcellularLocation>
        <location evidence="1">Cell membrane</location>
        <topology evidence="1">Multi-pass membrane protein</topology>
    </subcellularLocation>
</comment>
<evidence type="ECO:0000256" key="4">
    <source>
        <dbReference type="ARBA" id="ARBA00022475"/>
    </source>
</evidence>
<dbReference type="EMBL" id="VLKT01000075">
    <property type="protein sequence ID" value="TWI20767.1"/>
    <property type="molecule type" value="Genomic_DNA"/>
</dbReference>
<dbReference type="FunFam" id="1.10.3470.10:FF:000001">
    <property type="entry name" value="Vitamin B12 ABC transporter permease BtuC"/>
    <property type="match status" value="1"/>
</dbReference>
<evidence type="ECO:0000256" key="5">
    <source>
        <dbReference type="ARBA" id="ARBA00022692"/>
    </source>
</evidence>
<feature type="transmembrane region" description="Helical" evidence="8">
    <location>
        <begin position="139"/>
        <end position="158"/>
    </location>
</feature>
<dbReference type="CDD" id="cd06550">
    <property type="entry name" value="TM_ABC_iron-siderophores_like"/>
    <property type="match status" value="1"/>
</dbReference>
<evidence type="ECO:0000256" key="3">
    <source>
        <dbReference type="ARBA" id="ARBA00022448"/>
    </source>
</evidence>
<dbReference type="Pfam" id="PF01032">
    <property type="entry name" value="FecCD"/>
    <property type="match status" value="1"/>
</dbReference>
<sequence length="355" mass="37125">MTDMRTETVSLSGHGAYRALSLRRQAILLMLTVGLCAAFVGDIATGPARYGLGEVVRTLVAPAEADAQMRVIVWSIRMPSALMAMVVGMALAIGGAQMQTILNNPLASPFTLGISSGASFGAALALAFGVALIPMAGDYIVAANAFVMAMATACLIHLASLRRGASIQTIVLLGIALVFSFNTALAIIQYFAADQAAAAIVFWTMGSLTKATWPKLAITALAVALTLPVFLRRRWQLTALRLGEARAASFGIPVRRLRLETLILVSLLSAIPVAFVGTIGFIGLVGPHIARMMVGEDQRFLLPASALTGALIMSLSSVLAKIAVPGAVLPIGIVTAAIGLPVFLYLILKGGKEIW</sequence>
<keyword evidence="3" id="KW-0813">Transport</keyword>
<keyword evidence="7 8" id="KW-0472">Membrane</keyword>
<feature type="transmembrane region" description="Helical" evidence="8">
    <location>
        <begin position="72"/>
        <end position="94"/>
    </location>
</feature>
<evidence type="ECO:0000256" key="2">
    <source>
        <dbReference type="ARBA" id="ARBA00007935"/>
    </source>
</evidence>
<protein>
    <submittedName>
        <fullName evidence="9">Iron complex transport system permease protein</fullName>
    </submittedName>
</protein>
<dbReference type="GO" id="GO:0033214">
    <property type="term" value="P:siderophore-iron import into cell"/>
    <property type="evidence" value="ECO:0007669"/>
    <property type="project" value="TreeGrafter"/>
</dbReference>
<feature type="transmembrane region" description="Helical" evidence="8">
    <location>
        <begin position="327"/>
        <end position="348"/>
    </location>
</feature>
<dbReference type="GO" id="GO:0005886">
    <property type="term" value="C:plasma membrane"/>
    <property type="evidence" value="ECO:0007669"/>
    <property type="project" value="UniProtKB-SubCell"/>
</dbReference>
<evidence type="ECO:0000256" key="6">
    <source>
        <dbReference type="ARBA" id="ARBA00022989"/>
    </source>
</evidence>
<keyword evidence="6 8" id="KW-1133">Transmembrane helix</keyword>
<proteinExistence type="inferred from homology"/>
<feature type="transmembrane region" description="Helical" evidence="8">
    <location>
        <begin position="212"/>
        <end position="231"/>
    </location>
</feature>
<feature type="transmembrane region" description="Helical" evidence="8">
    <location>
        <begin position="106"/>
        <end position="133"/>
    </location>
</feature>
<dbReference type="Proteomes" id="UP000317122">
    <property type="component" value="Unassembled WGS sequence"/>
</dbReference>
<dbReference type="PANTHER" id="PTHR30472:SF25">
    <property type="entry name" value="ABC TRANSPORTER PERMEASE PROTEIN MJ0876-RELATED"/>
    <property type="match status" value="1"/>
</dbReference>
<dbReference type="InterPro" id="IPR000522">
    <property type="entry name" value="ABC_transptr_permease_BtuC"/>
</dbReference>
<feature type="transmembrane region" description="Helical" evidence="8">
    <location>
        <begin position="27"/>
        <end position="52"/>
    </location>
</feature>
<comment type="caution">
    <text evidence="9">The sequence shown here is derived from an EMBL/GenBank/DDBJ whole genome shotgun (WGS) entry which is preliminary data.</text>
</comment>
<dbReference type="AlphaFoldDB" id="A0A562MLH2"/>
<keyword evidence="4" id="KW-1003">Cell membrane</keyword>
<organism evidence="9 10">
    <name type="scientific">Mesorhizobium tianshanense</name>
    <dbReference type="NCBI Taxonomy" id="39844"/>
    <lineage>
        <taxon>Bacteria</taxon>
        <taxon>Pseudomonadati</taxon>
        <taxon>Pseudomonadota</taxon>
        <taxon>Alphaproteobacteria</taxon>
        <taxon>Hyphomicrobiales</taxon>
        <taxon>Phyllobacteriaceae</taxon>
        <taxon>Mesorhizobium</taxon>
    </lineage>
</organism>
<name>A0A562MLH2_9HYPH</name>
<evidence type="ECO:0000256" key="7">
    <source>
        <dbReference type="ARBA" id="ARBA00023136"/>
    </source>
</evidence>
<feature type="transmembrane region" description="Helical" evidence="8">
    <location>
        <begin position="300"/>
        <end position="320"/>
    </location>
</feature>
<evidence type="ECO:0000256" key="1">
    <source>
        <dbReference type="ARBA" id="ARBA00004651"/>
    </source>
</evidence>
<dbReference type="InterPro" id="IPR037294">
    <property type="entry name" value="ABC_BtuC-like"/>
</dbReference>
<dbReference type="GO" id="GO:0022857">
    <property type="term" value="F:transmembrane transporter activity"/>
    <property type="evidence" value="ECO:0007669"/>
    <property type="project" value="InterPro"/>
</dbReference>
<evidence type="ECO:0000256" key="8">
    <source>
        <dbReference type="SAM" id="Phobius"/>
    </source>
</evidence>
<dbReference type="Gene3D" id="1.10.3470.10">
    <property type="entry name" value="ABC transporter involved in vitamin B12 uptake, BtuC"/>
    <property type="match status" value="1"/>
</dbReference>
<feature type="transmembrane region" description="Helical" evidence="8">
    <location>
        <begin position="170"/>
        <end position="192"/>
    </location>
</feature>
<dbReference type="SUPFAM" id="SSF81345">
    <property type="entry name" value="ABC transporter involved in vitamin B12 uptake, BtuC"/>
    <property type="match status" value="1"/>
</dbReference>
<keyword evidence="5 8" id="KW-0812">Transmembrane</keyword>
<dbReference type="PANTHER" id="PTHR30472">
    <property type="entry name" value="FERRIC ENTEROBACTIN TRANSPORT SYSTEM PERMEASE PROTEIN"/>
    <property type="match status" value="1"/>
</dbReference>
<reference evidence="9 10" key="1">
    <citation type="journal article" date="2015" name="Stand. Genomic Sci.">
        <title>Genomic Encyclopedia of Bacterial and Archaeal Type Strains, Phase III: the genomes of soil and plant-associated and newly described type strains.</title>
        <authorList>
            <person name="Whitman W.B."/>
            <person name="Woyke T."/>
            <person name="Klenk H.P."/>
            <person name="Zhou Y."/>
            <person name="Lilburn T.G."/>
            <person name="Beck B.J."/>
            <person name="De Vos P."/>
            <person name="Vandamme P."/>
            <person name="Eisen J.A."/>
            <person name="Garrity G."/>
            <person name="Hugenholtz P."/>
            <person name="Kyrpides N.C."/>
        </authorList>
    </citation>
    <scope>NUCLEOTIDE SEQUENCE [LARGE SCALE GENOMIC DNA]</scope>
    <source>
        <strain evidence="9 10">CGMCC 1.2546</strain>
    </source>
</reference>
<accession>A0A562MLH2</accession>